<reference evidence="4 5" key="1">
    <citation type="journal article" date="2017" name="Antonie Van Leeuwenhoek">
        <title>Phylogenomic resolution of the bacterial genus Pantoea and its relationship with Erwinia and Tatumella.</title>
        <authorList>
            <person name="Palmer M."/>
            <person name="Steenkamp E.T."/>
            <person name="Coetzee M.P."/>
            <person name="Chan W.Y."/>
            <person name="van Zyl E."/>
            <person name="De Maayer P."/>
            <person name="Coutinho T.A."/>
            <person name="Blom J."/>
            <person name="Smits T.H."/>
            <person name="Duffy B."/>
            <person name="Venter S.N."/>
        </authorList>
    </citation>
    <scope>NUCLEOTIDE SEQUENCE [LARGE SCALE GENOMIC DNA]</scope>
    <source>
        <strain evidence="4 5">LMG 26277</strain>
    </source>
</reference>
<comment type="caution">
    <text evidence="4">The sequence shown here is derived from an EMBL/GenBank/DDBJ whole genome shotgun (WGS) entry which is preliminary data.</text>
</comment>
<feature type="chain" id="PRO_5010858371" evidence="2">
    <location>
        <begin position="23"/>
        <end position="69"/>
    </location>
</feature>
<dbReference type="Pfam" id="PF07338">
    <property type="entry name" value="YdgH_BhsA-like"/>
    <property type="match status" value="1"/>
</dbReference>
<feature type="domain" description="YdgH/BhsA/McbA-like" evidence="3">
    <location>
        <begin position="24"/>
        <end position="67"/>
    </location>
</feature>
<gene>
    <name evidence="4" type="ORF">HA48_19285</name>
</gene>
<evidence type="ECO:0000256" key="2">
    <source>
        <dbReference type="SAM" id="SignalP"/>
    </source>
</evidence>
<dbReference type="Gene3D" id="3.30.1660.10">
    <property type="entry name" value="Flavin-binding protein dodecin"/>
    <property type="match status" value="1"/>
</dbReference>
<evidence type="ECO:0000256" key="1">
    <source>
        <dbReference type="ARBA" id="ARBA00022729"/>
    </source>
</evidence>
<organism evidence="4 5">
    <name type="scientific">Pantoea wallisii</name>
    <dbReference type="NCBI Taxonomy" id="1076551"/>
    <lineage>
        <taxon>Bacteria</taxon>
        <taxon>Pseudomonadati</taxon>
        <taxon>Pseudomonadota</taxon>
        <taxon>Gammaproteobacteria</taxon>
        <taxon>Enterobacterales</taxon>
        <taxon>Erwiniaceae</taxon>
        <taxon>Pantoea</taxon>
    </lineage>
</organism>
<sequence>MKNFKSALIITVLSAVSFGSFAQSISVTGSTLDDAESQIAQKAKQAGAGYKVTGSSAGNQIRMTATLLK</sequence>
<dbReference type="AlphaFoldDB" id="A0A1X1CY19"/>
<name>A0A1X1CY19_9GAMM</name>
<dbReference type="InterPro" id="IPR036275">
    <property type="entry name" value="YdgH-like_sf"/>
</dbReference>
<dbReference type="InterPro" id="IPR010854">
    <property type="entry name" value="YdgH/BhsA/McbA-like_dom"/>
</dbReference>
<proteinExistence type="predicted"/>
<accession>A0A1X1CY19</accession>
<dbReference type="SUPFAM" id="SSF159871">
    <property type="entry name" value="YdgH-like"/>
    <property type="match status" value="1"/>
</dbReference>
<dbReference type="EMBL" id="MLFS01000074">
    <property type="protein sequence ID" value="ORM69349.1"/>
    <property type="molecule type" value="Genomic_DNA"/>
</dbReference>
<keyword evidence="5" id="KW-1185">Reference proteome</keyword>
<evidence type="ECO:0000313" key="4">
    <source>
        <dbReference type="EMBL" id="ORM69349.1"/>
    </source>
</evidence>
<dbReference type="RefSeq" id="WP_128602805.1">
    <property type="nucleotide sequence ID" value="NZ_MLFS01000074.1"/>
</dbReference>
<dbReference type="OrthoDB" id="6544580at2"/>
<protein>
    <submittedName>
        <fullName evidence="4">DUF1471 domain-containing protein</fullName>
    </submittedName>
</protein>
<keyword evidence="1 2" id="KW-0732">Signal</keyword>
<dbReference type="Proteomes" id="UP000193104">
    <property type="component" value="Unassembled WGS sequence"/>
</dbReference>
<feature type="signal peptide" evidence="2">
    <location>
        <begin position="1"/>
        <end position="22"/>
    </location>
</feature>
<evidence type="ECO:0000313" key="5">
    <source>
        <dbReference type="Proteomes" id="UP000193104"/>
    </source>
</evidence>
<dbReference type="InterPro" id="IPR025543">
    <property type="entry name" value="Dodecin-like"/>
</dbReference>
<evidence type="ECO:0000259" key="3">
    <source>
        <dbReference type="Pfam" id="PF07338"/>
    </source>
</evidence>